<dbReference type="PANTHER" id="PTHR10507">
    <property type="entry name" value="CDC45-RELATED PROTEIN"/>
    <property type="match status" value="1"/>
</dbReference>
<accession>A0AAD9Z3C1</accession>
<proteinExistence type="inferred from homology"/>
<dbReference type="PANTHER" id="PTHR10507:SF0">
    <property type="entry name" value="CELL DIVISION CONTROL PROTEIN 45 HOMOLOG"/>
    <property type="match status" value="1"/>
</dbReference>
<evidence type="ECO:0008006" key="9">
    <source>
        <dbReference type="Google" id="ProtNLM"/>
    </source>
</evidence>
<feature type="compositionally biased region" description="Pro residues" evidence="6">
    <location>
        <begin position="283"/>
        <end position="295"/>
    </location>
</feature>
<evidence type="ECO:0000256" key="2">
    <source>
        <dbReference type="ARBA" id="ARBA00010727"/>
    </source>
</evidence>
<dbReference type="GO" id="GO:0003688">
    <property type="term" value="F:DNA replication origin binding"/>
    <property type="evidence" value="ECO:0007669"/>
    <property type="project" value="TreeGrafter"/>
</dbReference>
<feature type="compositionally biased region" description="Basic and acidic residues" evidence="6">
    <location>
        <begin position="214"/>
        <end position="225"/>
    </location>
</feature>
<dbReference type="GO" id="GO:0000727">
    <property type="term" value="P:double-strand break repair via break-induced replication"/>
    <property type="evidence" value="ECO:0007669"/>
    <property type="project" value="TreeGrafter"/>
</dbReference>
<feature type="compositionally biased region" description="Low complexity" evidence="6">
    <location>
        <begin position="257"/>
        <end position="268"/>
    </location>
</feature>
<keyword evidence="4" id="KW-0539">Nucleus</keyword>
<evidence type="ECO:0000256" key="1">
    <source>
        <dbReference type="ARBA" id="ARBA00004123"/>
    </source>
</evidence>
<dbReference type="Proteomes" id="UP001276659">
    <property type="component" value="Unassembled WGS sequence"/>
</dbReference>
<comment type="similarity">
    <text evidence="2">Belongs to the CDC45 family.</text>
</comment>
<dbReference type="GO" id="GO:0031261">
    <property type="term" value="C:DNA replication preinitiation complex"/>
    <property type="evidence" value="ECO:0007669"/>
    <property type="project" value="TreeGrafter"/>
</dbReference>
<reference evidence="7" key="1">
    <citation type="submission" date="2022-11" db="EMBL/GenBank/DDBJ databases">
        <title>Chromosomal genome sequence assembly and mating type (MAT) locus characterization of the leprose asexual lichenized fungus Lepraria neglecta (Nyl.) Erichsen.</title>
        <authorList>
            <person name="Allen J.L."/>
            <person name="Pfeffer B."/>
        </authorList>
    </citation>
    <scope>NUCLEOTIDE SEQUENCE</scope>
    <source>
        <strain evidence="7">Allen 5258</strain>
    </source>
</reference>
<dbReference type="EMBL" id="JASNWA010000008">
    <property type="protein sequence ID" value="KAK3170825.1"/>
    <property type="molecule type" value="Genomic_DNA"/>
</dbReference>
<feature type="compositionally biased region" description="Acidic residues" evidence="6">
    <location>
        <begin position="200"/>
        <end position="213"/>
    </location>
</feature>
<feature type="region of interest" description="Disordered" evidence="6">
    <location>
        <begin position="405"/>
        <end position="439"/>
    </location>
</feature>
<comment type="caution">
    <text evidence="7">The sequence shown here is derived from an EMBL/GenBank/DDBJ whole genome shotgun (WGS) entry which is preliminary data.</text>
</comment>
<sequence>MYLPRSLVSHLYQHLVRDHHSFSPPVLILTALEPDALCACRILTALLKRDFIAHKIQPIAGYADLQRAGENMVQPMRIQQGGSGGVVVCLGVGGLVDMSSTLGLDIAMPGEDPSGGVEVWLIDARRPWNLGNVFAGDPVEMVLKETGGDVRSRLADVNKGQIQPTYKPGQGGIIVYDDGDIEDDLAAELEAYCGLKDMEDVEGLGDDSDDSGDESDRPETIDRERTSKKRKSWSDQEDGDIDSEDGISRPRQRRRSNSSGSIPSPSRPLANDSRKRRGSSDNSPPPSPPSQPPSPREGTQPSIHVLRRKLRRLSRKHDAVLRKYYALGTSYSEPISSLLYSLAEDLGREDNDLLWHAIVGVSSLELYGRSMTGVGISTALDSGGSAGWGGERGERIRQVLRDEVRRLNPPDPNDTSRENARGETSGVIPTTARSPTDNSIRLSPEPRFLLIRHWSLYDSMLHSPYLSSRLHIWSDVGRKRLHKLLAKMGVSLTQCKQSYTHMDMDLKRGLRQRLLTYAPMYGLDGLVPPAASAGRGREGWGFVRSWGWKACLSAVDVCVIVGALLEVGKSGVTPSETNKIWDRGNGEQRELVDNDGKMEGEEWVRRFWDAYDALDNIEALKHALPTAQHLHRAILRTGTSIIEKRQIRHLRAFRMAVVKEGPDVALFTHPGALTKLALWVGEAIAEQEREQRGKIGKSGRGTPLVMAGLNEARGVYVVVGTGGGGGVIDFQARAKRKVRLEEKAQAKEAKQAEKERKRKEREEREGEDGEGEDESEEEEEEEEESDDDDDDAEERGFARNKFGLAFQDVVDETNARVRVDSFETCVVEVKKEDLSGFLEALSTKAVLG</sequence>
<comment type="subcellular location">
    <subcellularLocation>
        <location evidence="1">Nucleus</location>
    </subcellularLocation>
</comment>
<gene>
    <name evidence="7" type="ORF">OEA41_002909</name>
</gene>
<evidence type="ECO:0000256" key="5">
    <source>
        <dbReference type="ARBA" id="ARBA00023306"/>
    </source>
</evidence>
<dbReference type="InterPro" id="IPR003874">
    <property type="entry name" value="CDC45"/>
</dbReference>
<name>A0AAD9Z3C1_9LECA</name>
<dbReference type="GO" id="GO:1902977">
    <property type="term" value="P:mitotic DNA replication preinitiation complex assembly"/>
    <property type="evidence" value="ECO:0007669"/>
    <property type="project" value="TreeGrafter"/>
</dbReference>
<dbReference type="GO" id="GO:0003697">
    <property type="term" value="F:single-stranded DNA binding"/>
    <property type="evidence" value="ECO:0007669"/>
    <property type="project" value="TreeGrafter"/>
</dbReference>
<organism evidence="7 8">
    <name type="scientific">Lepraria neglecta</name>
    <dbReference type="NCBI Taxonomy" id="209136"/>
    <lineage>
        <taxon>Eukaryota</taxon>
        <taxon>Fungi</taxon>
        <taxon>Dikarya</taxon>
        <taxon>Ascomycota</taxon>
        <taxon>Pezizomycotina</taxon>
        <taxon>Lecanoromycetes</taxon>
        <taxon>OSLEUM clade</taxon>
        <taxon>Lecanoromycetidae</taxon>
        <taxon>Lecanorales</taxon>
        <taxon>Lecanorineae</taxon>
        <taxon>Stereocaulaceae</taxon>
        <taxon>Lepraria</taxon>
    </lineage>
</organism>
<evidence type="ECO:0000256" key="6">
    <source>
        <dbReference type="SAM" id="MobiDB-lite"/>
    </source>
</evidence>
<feature type="compositionally biased region" description="Basic and acidic residues" evidence="6">
    <location>
        <begin position="405"/>
        <end position="421"/>
    </location>
</feature>
<feature type="region of interest" description="Disordered" evidence="6">
    <location>
        <begin position="741"/>
        <end position="799"/>
    </location>
</feature>
<keyword evidence="3" id="KW-0235">DNA replication</keyword>
<feature type="region of interest" description="Disordered" evidence="6">
    <location>
        <begin position="200"/>
        <end position="302"/>
    </location>
</feature>
<feature type="compositionally biased region" description="Polar residues" evidence="6">
    <location>
        <begin position="427"/>
        <end position="439"/>
    </location>
</feature>
<feature type="compositionally biased region" description="Acidic residues" evidence="6">
    <location>
        <begin position="765"/>
        <end position="793"/>
    </location>
</feature>
<keyword evidence="5" id="KW-0131">Cell cycle</keyword>
<dbReference type="GO" id="GO:0003682">
    <property type="term" value="F:chromatin binding"/>
    <property type="evidence" value="ECO:0007669"/>
    <property type="project" value="TreeGrafter"/>
</dbReference>
<evidence type="ECO:0000256" key="4">
    <source>
        <dbReference type="ARBA" id="ARBA00023242"/>
    </source>
</evidence>
<feature type="compositionally biased region" description="Basic and acidic residues" evidence="6">
    <location>
        <begin position="741"/>
        <end position="764"/>
    </location>
</feature>
<evidence type="ECO:0000256" key="3">
    <source>
        <dbReference type="ARBA" id="ARBA00022705"/>
    </source>
</evidence>
<dbReference type="GO" id="GO:0006270">
    <property type="term" value="P:DNA replication initiation"/>
    <property type="evidence" value="ECO:0007669"/>
    <property type="project" value="InterPro"/>
</dbReference>
<evidence type="ECO:0000313" key="7">
    <source>
        <dbReference type="EMBL" id="KAK3170825.1"/>
    </source>
</evidence>
<dbReference type="AlphaFoldDB" id="A0AAD9Z3C1"/>
<protein>
    <recommendedName>
        <fullName evidence="9">CDC45-like protein</fullName>
    </recommendedName>
</protein>
<keyword evidence="8" id="KW-1185">Reference proteome</keyword>
<evidence type="ECO:0000313" key="8">
    <source>
        <dbReference type="Proteomes" id="UP001276659"/>
    </source>
</evidence>
<dbReference type="Pfam" id="PF02724">
    <property type="entry name" value="CDC45"/>
    <property type="match status" value="1"/>
</dbReference>
<feature type="compositionally biased region" description="Acidic residues" evidence="6">
    <location>
        <begin position="235"/>
        <end position="245"/>
    </location>
</feature>